<dbReference type="Pfam" id="PF00072">
    <property type="entry name" value="Response_reg"/>
    <property type="match status" value="1"/>
</dbReference>
<dbReference type="PANTHER" id="PTHR43384">
    <property type="entry name" value="SEPTUM SITE-DETERMINING PROTEIN MIND HOMOLOG, CHLOROPLASTIC-RELATED"/>
    <property type="match status" value="1"/>
</dbReference>
<dbReference type="InterPro" id="IPR011006">
    <property type="entry name" value="CheY-like_superfamily"/>
</dbReference>
<dbReference type="GO" id="GO:0005524">
    <property type="term" value="F:ATP binding"/>
    <property type="evidence" value="ECO:0007669"/>
    <property type="project" value="TreeGrafter"/>
</dbReference>
<dbReference type="PROSITE" id="PS50110">
    <property type="entry name" value="RESPONSE_REGULATORY"/>
    <property type="match status" value="1"/>
</dbReference>
<proteinExistence type="predicted"/>
<dbReference type="EMBL" id="VBPB01000014">
    <property type="protein sequence ID" value="TMQ74100.1"/>
    <property type="molecule type" value="Genomic_DNA"/>
</dbReference>
<dbReference type="InterPro" id="IPR050625">
    <property type="entry name" value="ParA/MinD_ATPase"/>
</dbReference>
<dbReference type="InterPro" id="IPR027417">
    <property type="entry name" value="P-loop_NTPase"/>
</dbReference>
<dbReference type="GO" id="GO:0016887">
    <property type="term" value="F:ATP hydrolysis activity"/>
    <property type="evidence" value="ECO:0007669"/>
    <property type="project" value="TreeGrafter"/>
</dbReference>
<protein>
    <submittedName>
        <fullName evidence="3">MinD/ParA family protein</fullName>
    </submittedName>
</protein>
<comment type="caution">
    <text evidence="3">The sequence shown here is derived from an EMBL/GenBank/DDBJ whole genome shotgun (WGS) entry which is preliminary data.</text>
</comment>
<accession>A0A538UE07</accession>
<evidence type="ECO:0000313" key="3">
    <source>
        <dbReference type="EMBL" id="TMQ74100.1"/>
    </source>
</evidence>
<evidence type="ECO:0000256" key="1">
    <source>
        <dbReference type="PROSITE-ProRule" id="PRU00169"/>
    </source>
</evidence>
<dbReference type="GO" id="GO:0005829">
    <property type="term" value="C:cytosol"/>
    <property type="evidence" value="ECO:0007669"/>
    <property type="project" value="TreeGrafter"/>
</dbReference>
<keyword evidence="1" id="KW-0597">Phosphoprotein</keyword>
<dbReference type="Gene3D" id="3.40.50.2300">
    <property type="match status" value="1"/>
</dbReference>
<dbReference type="Pfam" id="PF13614">
    <property type="entry name" value="AAA_31"/>
    <property type="match status" value="1"/>
</dbReference>
<name>A0A538UE07_UNCEI</name>
<dbReference type="InterPro" id="IPR001789">
    <property type="entry name" value="Sig_transdc_resp-reg_receiver"/>
</dbReference>
<dbReference type="SUPFAM" id="SSF52540">
    <property type="entry name" value="P-loop containing nucleoside triphosphate hydrolases"/>
    <property type="match status" value="1"/>
</dbReference>
<dbReference type="SUPFAM" id="SSF52172">
    <property type="entry name" value="CheY-like"/>
    <property type="match status" value="1"/>
</dbReference>
<feature type="domain" description="Response regulatory" evidence="2">
    <location>
        <begin position="5"/>
        <end position="121"/>
    </location>
</feature>
<dbReference type="AlphaFoldDB" id="A0A538UE07"/>
<organism evidence="3 4">
    <name type="scientific">Eiseniibacteriota bacterium</name>
    <dbReference type="NCBI Taxonomy" id="2212470"/>
    <lineage>
        <taxon>Bacteria</taxon>
        <taxon>Candidatus Eiseniibacteriota</taxon>
    </lineage>
</organism>
<dbReference type="GO" id="GO:0051782">
    <property type="term" value="P:negative regulation of cell division"/>
    <property type="evidence" value="ECO:0007669"/>
    <property type="project" value="TreeGrafter"/>
</dbReference>
<sequence>MIPMTVVLVHRDDHERAQLRAALEGLPGVQIAGERDDLRAGLALAHQARPGILILDMAPPVEEVLNGASQYKLDHPDCAVFLATETYDPEMLLRALRAGAQEVLRRPLDRGALREAVERAGRLAAKKNGGAGSSTRSVITAFCNKGGSGVSTTAANLAISLKRLTAREVALADLDYQSGDAAFMLGLSPTKSLGDILGAARIDSASVQDALIKHPCGLHVLSQPDHLERVDGIKPEQVASVLDILQSTFDLVVVDAPHVFNEITLEIFDRSSTILLMTEPSIPSVRAARRSLEIFQKLNFLVSPDRVRLIVNRRGEQSAISVAQIEETLGMAVFGTITNDYLAVSTAINVGKPLCSENNDSRAGRDINALARKLVPSQTLEEPVEPVPAKRSRLRLFGKG</sequence>
<evidence type="ECO:0000313" key="4">
    <source>
        <dbReference type="Proteomes" id="UP000319771"/>
    </source>
</evidence>
<reference evidence="3 4" key="1">
    <citation type="journal article" date="2019" name="Nat. Microbiol.">
        <title>Mediterranean grassland soil C-N compound turnover is dependent on rainfall and depth, and is mediated by genomically divergent microorganisms.</title>
        <authorList>
            <person name="Diamond S."/>
            <person name="Andeer P.F."/>
            <person name="Li Z."/>
            <person name="Crits-Christoph A."/>
            <person name="Burstein D."/>
            <person name="Anantharaman K."/>
            <person name="Lane K.R."/>
            <person name="Thomas B.C."/>
            <person name="Pan C."/>
            <person name="Northen T.R."/>
            <person name="Banfield J.F."/>
        </authorList>
    </citation>
    <scope>NUCLEOTIDE SEQUENCE [LARGE SCALE GENOMIC DNA]</scope>
    <source>
        <strain evidence="3">WS_11</strain>
    </source>
</reference>
<dbReference type="PANTHER" id="PTHR43384:SF13">
    <property type="entry name" value="SLR0110 PROTEIN"/>
    <property type="match status" value="1"/>
</dbReference>
<dbReference type="InterPro" id="IPR025669">
    <property type="entry name" value="AAA_dom"/>
</dbReference>
<feature type="modified residue" description="4-aspartylphosphate" evidence="1">
    <location>
        <position position="56"/>
    </location>
</feature>
<dbReference type="Gene3D" id="3.40.50.300">
    <property type="entry name" value="P-loop containing nucleotide triphosphate hydrolases"/>
    <property type="match status" value="1"/>
</dbReference>
<evidence type="ECO:0000259" key="2">
    <source>
        <dbReference type="PROSITE" id="PS50110"/>
    </source>
</evidence>
<dbReference type="GO" id="GO:0009898">
    <property type="term" value="C:cytoplasmic side of plasma membrane"/>
    <property type="evidence" value="ECO:0007669"/>
    <property type="project" value="TreeGrafter"/>
</dbReference>
<dbReference type="Proteomes" id="UP000319771">
    <property type="component" value="Unassembled WGS sequence"/>
</dbReference>
<gene>
    <name evidence="3" type="ORF">E6K81_01250</name>
</gene>
<dbReference type="GO" id="GO:0000160">
    <property type="term" value="P:phosphorelay signal transduction system"/>
    <property type="evidence" value="ECO:0007669"/>
    <property type="project" value="InterPro"/>
</dbReference>